<protein>
    <submittedName>
        <fullName evidence="1">Uncharacterized protein</fullName>
    </submittedName>
</protein>
<organism evidence="1 2">
    <name type="scientific">Catharanthus roseus</name>
    <name type="common">Madagascar periwinkle</name>
    <name type="synonym">Vinca rosea</name>
    <dbReference type="NCBI Taxonomy" id="4058"/>
    <lineage>
        <taxon>Eukaryota</taxon>
        <taxon>Viridiplantae</taxon>
        <taxon>Streptophyta</taxon>
        <taxon>Embryophyta</taxon>
        <taxon>Tracheophyta</taxon>
        <taxon>Spermatophyta</taxon>
        <taxon>Magnoliopsida</taxon>
        <taxon>eudicotyledons</taxon>
        <taxon>Gunneridae</taxon>
        <taxon>Pentapetalae</taxon>
        <taxon>asterids</taxon>
        <taxon>lamiids</taxon>
        <taxon>Gentianales</taxon>
        <taxon>Apocynaceae</taxon>
        <taxon>Rauvolfioideae</taxon>
        <taxon>Vinceae</taxon>
        <taxon>Catharanthinae</taxon>
        <taxon>Catharanthus</taxon>
    </lineage>
</organism>
<evidence type="ECO:0000313" key="1">
    <source>
        <dbReference type="EMBL" id="KAI5662327.1"/>
    </source>
</evidence>
<name>A0ACC0AQR5_CATRO</name>
<dbReference type="EMBL" id="CM044705">
    <property type="protein sequence ID" value="KAI5662327.1"/>
    <property type="molecule type" value="Genomic_DNA"/>
</dbReference>
<keyword evidence="2" id="KW-1185">Reference proteome</keyword>
<comment type="caution">
    <text evidence="1">The sequence shown here is derived from an EMBL/GenBank/DDBJ whole genome shotgun (WGS) entry which is preliminary data.</text>
</comment>
<evidence type="ECO:0000313" key="2">
    <source>
        <dbReference type="Proteomes" id="UP001060085"/>
    </source>
</evidence>
<sequence length="104" mass="12277">MVSFLHTGGPPSKRNAHFLKPVVASLEDSCFKLPILSPKSKWPIDLAFNGWQHHLQEWNKWVDKMFPKYHLLWRKVGILEAVLCSKYEFLRNNDLIFGLAERWE</sequence>
<gene>
    <name evidence="1" type="ORF">M9H77_21650</name>
</gene>
<proteinExistence type="predicted"/>
<reference evidence="2" key="1">
    <citation type="journal article" date="2023" name="Nat. Plants">
        <title>Single-cell RNA sequencing provides a high-resolution roadmap for understanding the multicellular compartmentation of specialized metabolism.</title>
        <authorList>
            <person name="Sun S."/>
            <person name="Shen X."/>
            <person name="Li Y."/>
            <person name="Li Y."/>
            <person name="Wang S."/>
            <person name="Li R."/>
            <person name="Zhang H."/>
            <person name="Shen G."/>
            <person name="Guo B."/>
            <person name="Wei J."/>
            <person name="Xu J."/>
            <person name="St-Pierre B."/>
            <person name="Chen S."/>
            <person name="Sun C."/>
        </authorList>
    </citation>
    <scope>NUCLEOTIDE SEQUENCE [LARGE SCALE GENOMIC DNA]</scope>
</reference>
<dbReference type="Proteomes" id="UP001060085">
    <property type="component" value="Linkage Group LG05"/>
</dbReference>
<accession>A0ACC0AQR5</accession>